<comment type="caution">
    <text evidence="1">The sequence shown here is derived from an EMBL/GenBank/DDBJ whole genome shotgun (WGS) entry which is preliminary data.</text>
</comment>
<dbReference type="RefSeq" id="WP_267652175.1">
    <property type="nucleotide sequence ID" value="NZ_JAOVZR010000001.1"/>
</dbReference>
<evidence type="ECO:0000313" key="1">
    <source>
        <dbReference type="EMBL" id="MCY0146510.1"/>
    </source>
</evidence>
<name>A0ABT3Z414_9HYPH</name>
<organism evidence="1 2">
    <name type="scientific">Hoeflea algicola</name>
    <dbReference type="NCBI Taxonomy" id="2983763"/>
    <lineage>
        <taxon>Bacteria</taxon>
        <taxon>Pseudomonadati</taxon>
        <taxon>Pseudomonadota</taxon>
        <taxon>Alphaproteobacteria</taxon>
        <taxon>Hyphomicrobiales</taxon>
        <taxon>Rhizobiaceae</taxon>
        <taxon>Hoeflea</taxon>
    </lineage>
</organism>
<evidence type="ECO:0000313" key="2">
    <source>
        <dbReference type="Proteomes" id="UP001073227"/>
    </source>
</evidence>
<proteinExistence type="predicted"/>
<accession>A0ABT3Z414</accession>
<keyword evidence="2" id="KW-1185">Reference proteome</keyword>
<gene>
    <name evidence="1" type="ORF">OEG84_01935</name>
</gene>
<sequence length="48" mass="5202">MRRSDLLTSASVLSKEFVAQPSGEGPRKMEAPKRIAMIADTEQALVKG</sequence>
<dbReference type="Proteomes" id="UP001073227">
    <property type="component" value="Unassembled WGS sequence"/>
</dbReference>
<protein>
    <submittedName>
        <fullName evidence="1">Uncharacterized protein</fullName>
    </submittedName>
</protein>
<dbReference type="EMBL" id="JAOVZR010000001">
    <property type="protein sequence ID" value="MCY0146510.1"/>
    <property type="molecule type" value="Genomic_DNA"/>
</dbReference>
<reference evidence="1" key="1">
    <citation type="submission" date="2022-10" db="EMBL/GenBank/DDBJ databases">
        <title>Hoeflea sp. G2-23, isolated from marine algae.</title>
        <authorList>
            <person name="Kristyanto S."/>
            <person name="Kim J.M."/>
            <person name="Jeon C.O."/>
        </authorList>
    </citation>
    <scope>NUCLEOTIDE SEQUENCE</scope>
    <source>
        <strain evidence="1">G2-23</strain>
    </source>
</reference>